<reference evidence="3 4" key="1">
    <citation type="journal article" date="2010" name="Stand. Genomic Sci.">
        <title>Complete genome sequence of Thermaerobacter marianensis type strain (7p75a).</title>
        <authorList>
            <person name="Han C."/>
            <person name="Gu W."/>
            <person name="Zhang X."/>
            <person name="Lapidus A."/>
            <person name="Nolan M."/>
            <person name="Copeland A."/>
            <person name="Lucas S."/>
            <person name="Del Rio T.G."/>
            <person name="Tice H."/>
            <person name="Cheng J.F."/>
            <person name="Tapia R."/>
            <person name="Goodwin L."/>
            <person name="Pitluck S."/>
            <person name="Pagani I."/>
            <person name="Ivanova N."/>
            <person name="Mavromatis K."/>
            <person name="Mikhailova N."/>
            <person name="Pati A."/>
            <person name="Chen A."/>
            <person name="Palaniappan K."/>
            <person name="Land M."/>
            <person name="Hauser L."/>
            <person name="Chang Y.J."/>
            <person name="Jeffries C.D."/>
            <person name="Schneider S."/>
            <person name="Rohde M."/>
            <person name="Goker M."/>
            <person name="Pukall R."/>
            <person name="Woyke T."/>
            <person name="Bristow J."/>
            <person name="Eisen J.A."/>
            <person name="Markowitz V."/>
            <person name="Hugenholtz P."/>
            <person name="Kyrpides N.C."/>
            <person name="Klenk H.P."/>
            <person name="Detter J.C."/>
        </authorList>
    </citation>
    <scope>NUCLEOTIDE SEQUENCE [LARGE SCALE GENOMIC DNA]</scope>
    <source>
        <strain evidence="4">ATCC 700841 / DSM 12885 / JCM 10246 / 7p75a</strain>
    </source>
</reference>
<feature type="domain" description="MIP18 family-like" evidence="2">
    <location>
        <begin position="56"/>
        <end position="127"/>
    </location>
</feature>
<dbReference type="InterPro" id="IPR002744">
    <property type="entry name" value="MIP18-like"/>
</dbReference>
<evidence type="ECO:0000256" key="1">
    <source>
        <dbReference type="SAM" id="MobiDB-lite"/>
    </source>
</evidence>
<dbReference type="SUPFAM" id="SSF117916">
    <property type="entry name" value="Fe-S cluster assembly (FSCA) domain-like"/>
    <property type="match status" value="1"/>
</dbReference>
<dbReference type="AlphaFoldDB" id="E6SIF3"/>
<evidence type="ECO:0000259" key="2">
    <source>
        <dbReference type="Pfam" id="PF01883"/>
    </source>
</evidence>
<protein>
    <recommendedName>
        <fullName evidence="2">MIP18 family-like domain-containing protein</fullName>
    </recommendedName>
</protein>
<dbReference type="EMBL" id="CP002344">
    <property type="protein sequence ID" value="ADU51964.1"/>
    <property type="molecule type" value="Genomic_DNA"/>
</dbReference>
<dbReference type="Proteomes" id="UP000008915">
    <property type="component" value="Chromosome"/>
</dbReference>
<feature type="region of interest" description="Disordered" evidence="1">
    <location>
        <begin position="318"/>
        <end position="341"/>
    </location>
</feature>
<accession>E6SIF3</accession>
<organism evidence="3 4">
    <name type="scientific">Thermaerobacter marianensis (strain ATCC 700841 / DSM 12885 / JCM 10246 / 7p75a)</name>
    <dbReference type="NCBI Taxonomy" id="644966"/>
    <lineage>
        <taxon>Bacteria</taxon>
        <taxon>Bacillati</taxon>
        <taxon>Bacillota</taxon>
        <taxon>Clostridia</taxon>
        <taxon>Eubacteriales</taxon>
        <taxon>Clostridiales Family XVII. Incertae Sedis</taxon>
        <taxon>Thermaerobacter</taxon>
    </lineage>
</organism>
<name>E6SIF3_THEM7</name>
<dbReference type="Gene3D" id="3.30.300.130">
    <property type="entry name" value="Fe-S cluster assembly (FSCA)"/>
    <property type="match status" value="1"/>
</dbReference>
<sequence length="341" mass="36511">MAGHTAMAGKMPGQALPRSRSAGQGLPMDGSPAQGPEMDGVSPDGHGGTPAERVREVFRQLDRVYDPELDEPLTQLGFIGGVEVDGGTVVVHLRLPTFWCAANFAYMMASDICDRVGVLPWVERVEVRLADHFFADEINQGVNRGLPFHQAFPDLATAGLEELAEAFRIKAFLRRQERLVRWLLDRGWNQEAILRLRVGDLVQLQDELAGPGPAGPGRQDRAVPEAAGGAGDPATTGASNRGMGDGAVVGAYLEALRERGFGDELGAPALVDPLGEPLTRERFPSHLHDAARTRLAMEFNAAFCAGLLRTRYGLGERDIAPPSPAGTPDRGVPHRGTSSCG</sequence>
<dbReference type="eggNOG" id="COG2151">
    <property type="taxonomic scope" value="Bacteria"/>
</dbReference>
<proteinExistence type="predicted"/>
<dbReference type="InterPro" id="IPR034904">
    <property type="entry name" value="FSCA_dom_sf"/>
</dbReference>
<dbReference type="Pfam" id="PF01883">
    <property type="entry name" value="FeS_assembly_P"/>
    <property type="match status" value="1"/>
</dbReference>
<dbReference type="HOGENOM" id="CLU_070077_0_0_9"/>
<gene>
    <name evidence="3" type="ordered locus">Tmar_1864</name>
</gene>
<feature type="region of interest" description="Disordered" evidence="1">
    <location>
        <begin position="1"/>
        <end position="50"/>
    </location>
</feature>
<reference evidence="4" key="2">
    <citation type="journal article" date="2010" name="Stand. Genomic Sci.">
        <title>Complete genome sequence of Thermaerobacter marianensis type strain (7p75aT).</title>
        <authorList>
            <person name="Han C."/>
            <person name="Gu W."/>
            <person name="Zhang X."/>
            <person name="Lapidus A."/>
            <person name="Nolan M."/>
            <person name="Copeland A."/>
            <person name="Lucas S."/>
            <person name="Glavina Del Rio T."/>
            <person name="Tice H."/>
            <person name="Cheng J."/>
            <person name="Tapia R."/>
            <person name="Goodwin L."/>
            <person name="Pitluck S."/>
            <person name="Pagani I."/>
            <person name="Ivanova N."/>
            <person name="Mavromatis K."/>
            <person name="Mikhailova N."/>
            <person name="Pati A."/>
            <person name="Chen A."/>
            <person name="Palaniappan K."/>
            <person name="Land M."/>
            <person name="Hauser L."/>
            <person name="Chang Y."/>
            <person name="Jeffries C."/>
            <person name="Schneider S."/>
            <person name="Rohde M."/>
            <person name="Goker M."/>
            <person name="Pukall R."/>
            <person name="Woyke T."/>
            <person name="Bristow J."/>
            <person name="Eisen J."/>
            <person name="Markowitz V."/>
            <person name="Hugenholtz P."/>
            <person name="Kyrpides N."/>
            <person name="Klenk H."/>
            <person name="Detter J."/>
        </authorList>
    </citation>
    <scope>NUCLEOTIDE SEQUENCE [LARGE SCALE GENOMIC DNA]</scope>
    <source>
        <strain evidence="4">ATCC 700841 / DSM 12885 / JCM 10246 / 7p75a</strain>
    </source>
</reference>
<dbReference type="KEGG" id="tmr:Tmar_1864"/>
<dbReference type="STRING" id="644966.Tmar_1864"/>
<evidence type="ECO:0000313" key="4">
    <source>
        <dbReference type="Proteomes" id="UP000008915"/>
    </source>
</evidence>
<evidence type="ECO:0000313" key="3">
    <source>
        <dbReference type="EMBL" id="ADU51964.1"/>
    </source>
</evidence>
<feature type="region of interest" description="Disordered" evidence="1">
    <location>
        <begin position="207"/>
        <end position="243"/>
    </location>
</feature>
<keyword evidence="4" id="KW-1185">Reference proteome</keyword>